<dbReference type="InterPro" id="IPR036875">
    <property type="entry name" value="Znf_CCHC_sf"/>
</dbReference>
<feature type="compositionally biased region" description="Low complexity" evidence="1">
    <location>
        <begin position="282"/>
        <end position="316"/>
    </location>
</feature>
<gene>
    <name evidence="2" type="ORF">GGI25_006474</name>
</gene>
<name>A0A9W8FWU4_9FUNG</name>
<comment type="caution">
    <text evidence="2">The sequence shown here is derived from an EMBL/GenBank/DDBJ whole genome shotgun (WGS) entry which is preliminary data.</text>
</comment>
<feature type="compositionally biased region" description="Basic and acidic residues" evidence="1">
    <location>
        <begin position="373"/>
        <end position="395"/>
    </location>
</feature>
<evidence type="ECO:0000313" key="3">
    <source>
        <dbReference type="Proteomes" id="UP001151518"/>
    </source>
</evidence>
<dbReference type="AlphaFoldDB" id="A0A9W8FWU4"/>
<evidence type="ECO:0000313" key="2">
    <source>
        <dbReference type="EMBL" id="KAJ2668198.1"/>
    </source>
</evidence>
<feature type="compositionally biased region" description="Low complexity" evidence="1">
    <location>
        <begin position="431"/>
        <end position="445"/>
    </location>
</feature>
<dbReference type="EMBL" id="JANBTW010000219">
    <property type="protein sequence ID" value="KAJ2668198.1"/>
    <property type="molecule type" value="Genomic_DNA"/>
</dbReference>
<reference evidence="2" key="1">
    <citation type="submission" date="2022-07" db="EMBL/GenBank/DDBJ databases">
        <title>Phylogenomic reconstructions and comparative analyses of Kickxellomycotina fungi.</title>
        <authorList>
            <person name="Reynolds N.K."/>
            <person name="Stajich J.E."/>
            <person name="Barry K."/>
            <person name="Grigoriev I.V."/>
            <person name="Crous P."/>
            <person name="Smith M.E."/>
        </authorList>
    </citation>
    <scope>NUCLEOTIDE SEQUENCE</scope>
    <source>
        <strain evidence="2">NRRL 3115</strain>
    </source>
</reference>
<dbReference type="SUPFAM" id="SSF57756">
    <property type="entry name" value="Retrovirus zinc finger-like domains"/>
    <property type="match status" value="1"/>
</dbReference>
<dbReference type="Proteomes" id="UP001151518">
    <property type="component" value="Unassembled WGS sequence"/>
</dbReference>
<feature type="region of interest" description="Disordered" evidence="1">
    <location>
        <begin position="266"/>
        <end position="350"/>
    </location>
</feature>
<feature type="region of interest" description="Disordered" evidence="1">
    <location>
        <begin position="421"/>
        <end position="500"/>
    </location>
</feature>
<evidence type="ECO:0000256" key="1">
    <source>
        <dbReference type="SAM" id="MobiDB-lite"/>
    </source>
</evidence>
<feature type="compositionally biased region" description="Pro residues" evidence="1">
    <location>
        <begin position="8"/>
        <end position="20"/>
    </location>
</feature>
<feature type="compositionally biased region" description="Polar residues" evidence="1">
    <location>
        <begin position="317"/>
        <end position="337"/>
    </location>
</feature>
<proteinExistence type="predicted"/>
<feature type="region of interest" description="Disordered" evidence="1">
    <location>
        <begin position="367"/>
        <end position="405"/>
    </location>
</feature>
<dbReference type="GO" id="GO:0008270">
    <property type="term" value="F:zinc ion binding"/>
    <property type="evidence" value="ECO:0007669"/>
    <property type="project" value="InterPro"/>
</dbReference>
<feature type="region of interest" description="Disordered" evidence="1">
    <location>
        <begin position="1"/>
        <end position="23"/>
    </location>
</feature>
<dbReference type="GO" id="GO:0003676">
    <property type="term" value="F:nucleic acid binding"/>
    <property type="evidence" value="ECO:0007669"/>
    <property type="project" value="InterPro"/>
</dbReference>
<organism evidence="2 3">
    <name type="scientific">Coemansia spiralis</name>
    <dbReference type="NCBI Taxonomy" id="417178"/>
    <lineage>
        <taxon>Eukaryota</taxon>
        <taxon>Fungi</taxon>
        <taxon>Fungi incertae sedis</taxon>
        <taxon>Zoopagomycota</taxon>
        <taxon>Kickxellomycotina</taxon>
        <taxon>Kickxellomycetes</taxon>
        <taxon>Kickxellales</taxon>
        <taxon>Kickxellaceae</taxon>
        <taxon>Coemansia</taxon>
    </lineage>
</organism>
<sequence>MPGEMAIPPGPGPGTEPAPPSKTWSAVVTEGKFARGQNLDANSAARKRINISPGAQPIKKFSTYAILNGGACNMDDKPAKLVSVHPGSYYIGFDIPKTCAENELYKALDSLDVPLSVHLDKKTSTALVESSSEDTLDIFNSVEIRLDGRLLEPRRIIPCEADMTILSLSKVNTEDVATATRSIADALQGYGTIRDILFQGGKRVFSQTVMVLFKRNSGVTLPSHILIEGRHIHLAGRHVEPSCTYCKKEGHFIGKCPRLARLKKRATTVEAKSGPAKKPNQSTSETSASASASAQFPAAASAPAPASTSAPRANSTRTPVSTSAKGKQSQAQITSDPETPPAKPLKRARRTATVSIADLVYTDKATPLALTKPHPEEAKNASKETAENKPSDTKKPKNHQSDLGTVFSANNTSFIKALISNRDPLPGQSNQEQQPQTLQPQTCQEDQQKPAQLLMQRPQEQQQKQHEQRPQQHEQRPQQHEQRPQQHEQRPQQHQPRQKPLNQVEPLLITPSQIAEPGEIDWDLQRIHSSSPPASPTPVKVAAAQLVEAESGRQQLSITELDAVEGGPAVSHF</sequence>
<accession>A0A9W8FWU4</accession>
<feature type="compositionally biased region" description="Basic and acidic residues" evidence="1">
    <location>
        <begin position="463"/>
        <end position="491"/>
    </location>
</feature>
<evidence type="ECO:0008006" key="4">
    <source>
        <dbReference type="Google" id="ProtNLM"/>
    </source>
</evidence>
<protein>
    <recommendedName>
        <fullName evidence="4">CCHC-type domain-containing protein</fullName>
    </recommendedName>
</protein>